<comment type="caution">
    <text evidence="1">The sequence shown here is derived from an EMBL/GenBank/DDBJ whole genome shotgun (WGS) entry which is preliminary data.</text>
</comment>
<sequence length="102" mass="11950">MLSDTARKLLMIMTHSANHHAHMPSLPELERLSGRMPVPIKAALLELIQENYIEWNPNMPPETAIIIEGWERPDSRFKRHRSTSHEIQWGMDGGNIEYWTKY</sequence>
<evidence type="ECO:0000313" key="1">
    <source>
        <dbReference type="EMBL" id="OMD24596.1"/>
    </source>
</evidence>
<accession>A0A1R0WYK2</accession>
<dbReference type="EMBL" id="MKQP01000050">
    <property type="protein sequence ID" value="OMD24596.1"/>
    <property type="molecule type" value="Genomic_DNA"/>
</dbReference>
<dbReference type="RefSeq" id="WP_036689207.1">
    <property type="nucleotide sequence ID" value="NZ_MKQP01000050.1"/>
</dbReference>
<organism evidence="1 2">
    <name type="scientific">Paenibacillus odorifer</name>
    <dbReference type="NCBI Taxonomy" id="189426"/>
    <lineage>
        <taxon>Bacteria</taxon>
        <taxon>Bacillati</taxon>
        <taxon>Bacillota</taxon>
        <taxon>Bacilli</taxon>
        <taxon>Bacillales</taxon>
        <taxon>Paenibacillaceae</taxon>
        <taxon>Paenibacillus</taxon>
    </lineage>
</organism>
<gene>
    <name evidence="1" type="ORF">BJP51_28990</name>
</gene>
<reference evidence="1 2" key="1">
    <citation type="submission" date="2016-10" db="EMBL/GenBank/DDBJ databases">
        <title>Paenibacillus species isolates.</title>
        <authorList>
            <person name="Beno S.M."/>
        </authorList>
    </citation>
    <scope>NUCLEOTIDE SEQUENCE [LARGE SCALE GENOMIC DNA]</scope>
    <source>
        <strain evidence="1 2">FSL H7-0604</strain>
    </source>
</reference>
<dbReference type="Proteomes" id="UP000187465">
    <property type="component" value="Unassembled WGS sequence"/>
</dbReference>
<proteinExistence type="predicted"/>
<evidence type="ECO:0000313" key="2">
    <source>
        <dbReference type="Proteomes" id="UP000187465"/>
    </source>
</evidence>
<dbReference type="AlphaFoldDB" id="A0A1R0WYK2"/>
<protein>
    <submittedName>
        <fullName evidence="1">Uncharacterized protein</fullName>
    </submittedName>
</protein>
<name>A0A1R0WYK2_9BACL</name>